<feature type="transmembrane region" description="Helical" evidence="15">
    <location>
        <begin position="445"/>
        <end position="469"/>
    </location>
</feature>
<dbReference type="GO" id="GO:0042391">
    <property type="term" value="P:regulation of membrane potential"/>
    <property type="evidence" value="ECO:0007669"/>
    <property type="project" value="TreeGrafter"/>
</dbReference>
<evidence type="ECO:0000256" key="15">
    <source>
        <dbReference type="SAM" id="Phobius"/>
    </source>
</evidence>
<dbReference type="PANTHER" id="PTHR10217">
    <property type="entry name" value="VOLTAGE AND LIGAND GATED POTASSIUM CHANNEL"/>
    <property type="match status" value="1"/>
</dbReference>
<feature type="compositionally biased region" description="Basic residues" evidence="14">
    <location>
        <begin position="31"/>
        <end position="41"/>
    </location>
</feature>
<dbReference type="GO" id="GO:0034702">
    <property type="term" value="C:monoatomic ion channel complex"/>
    <property type="evidence" value="ECO:0007669"/>
    <property type="project" value="UniProtKB-KW"/>
</dbReference>
<evidence type="ECO:0000256" key="7">
    <source>
        <dbReference type="ARBA" id="ARBA00022882"/>
    </source>
</evidence>
<keyword evidence="11 15" id="KW-0472">Membrane</keyword>
<feature type="region of interest" description="Disordered" evidence="14">
    <location>
        <begin position="7"/>
        <end position="69"/>
    </location>
</feature>
<feature type="region of interest" description="Disordered" evidence="14">
    <location>
        <begin position="776"/>
        <end position="831"/>
    </location>
</feature>
<dbReference type="InterPro" id="IPR014710">
    <property type="entry name" value="RmlC-like_jellyroll"/>
</dbReference>
<dbReference type="SUPFAM" id="SSF81324">
    <property type="entry name" value="Voltage-gated potassium channels"/>
    <property type="match status" value="1"/>
</dbReference>
<feature type="transmembrane region" description="Helical" evidence="15">
    <location>
        <begin position="294"/>
        <end position="318"/>
    </location>
</feature>
<evidence type="ECO:0000256" key="2">
    <source>
        <dbReference type="ARBA" id="ARBA00022448"/>
    </source>
</evidence>
<dbReference type="FunFam" id="1.10.1200.260:FF:000001">
    <property type="entry name" value="Potassium voltage-gated channel subfamily H member 7"/>
    <property type="match status" value="1"/>
</dbReference>
<evidence type="ECO:0000256" key="5">
    <source>
        <dbReference type="ARBA" id="ARBA00022692"/>
    </source>
</evidence>
<keyword evidence="2" id="KW-0813">Transport</keyword>
<evidence type="ECO:0000256" key="1">
    <source>
        <dbReference type="ARBA" id="ARBA00004651"/>
    </source>
</evidence>
<dbReference type="FunFam" id="1.10.287.70:FF:000020">
    <property type="entry name" value="Potassium channel, voltage-gated eag-related subfamily H, member 7"/>
    <property type="match status" value="1"/>
</dbReference>
<feature type="compositionally biased region" description="Basic residues" evidence="14">
    <location>
        <begin position="798"/>
        <end position="809"/>
    </location>
</feature>
<dbReference type="Pfam" id="PF00520">
    <property type="entry name" value="Ion_trans"/>
    <property type="match status" value="1"/>
</dbReference>
<dbReference type="PRINTS" id="PR01470">
    <property type="entry name" value="ERGCHANNEL"/>
</dbReference>
<reference evidence="18" key="1">
    <citation type="submission" date="2017-01" db="EMBL/GenBank/DDBJ databases">
        <title>Comparative genomics of anhydrobiosis in the tardigrade Hypsibius dujardini.</title>
        <authorList>
            <person name="Yoshida Y."/>
            <person name="Koutsovoulos G."/>
            <person name="Laetsch D."/>
            <person name="Stevens L."/>
            <person name="Kumar S."/>
            <person name="Horikawa D."/>
            <person name="Ishino K."/>
            <person name="Komine S."/>
            <person name="Tomita M."/>
            <person name="Blaxter M."/>
            <person name="Arakawa K."/>
        </authorList>
    </citation>
    <scope>NUCLEOTIDE SEQUENCE [LARGE SCALE GENOMIC DNA]</scope>
    <source>
        <strain evidence="18">Z151</strain>
    </source>
</reference>
<feature type="coiled-coil region" evidence="13">
    <location>
        <begin position="966"/>
        <end position="993"/>
    </location>
</feature>
<dbReference type="Pfam" id="PF00027">
    <property type="entry name" value="cNMP_binding"/>
    <property type="match status" value="1"/>
</dbReference>
<dbReference type="PROSITE" id="PS50042">
    <property type="entry name" value="CNMP_BINDING_3"/>
    <property type="match status" value="1"/>
</dbReference>
<dbReference type="Proteomes" id="UP000192578">
    <property type="component" value="Unassembled WGS sequence"/>
</dbReference>
<evidence type="ECO:0000259" key="16">
    <source>
        <dbReference type="PROSITE" id="PS50042"/>
    </source>
</evidence>
<dbReference type="InterPro" id="IPR000595">
    <property type="entry name" value="cNMP-bd_dom"/>
</dbReference>
<keyword evidence="5 15" id="KW-0812">Transmembrane</keyword>
<dbReference type="InterPro" id="IPR003938">
    <property type="entry name" value="K_chnl_volt-dep_EAG/ELK/ERG"/>
</dbReference>
<name>A0A1W0WDB8_HYPEX</name>
<dbReference type="EMBL" id="MTYJ01000129">
    <property type="protein sequence ID" value="OQV13190.1"/>
    <property type="molecule type" value="Genomic_DNA"/>
</dbReference>
<feature type="region of interest" description="Disordered" evidence="14">
    <location>
        <begin position="208"/>
        <end position="228"/>
    </location>
</feature>
<evidence type="ECO:0000256" key="9">
    <source>
        <dbReference type="ARBA" id="ARBA00022989"/>
    </source>
</evidence>
<evidence type="ECO:0000256" key="11">
    <source>
        <dbReference type="ARBA" id="ARBA00023136"/>
    </source>
</evidence>
<evidence type="ECO:0000313" key="17">
    <source>
        <dbReference type="EMBL" id="OQV13190.1"/>
    </source>
</evidence>
<keyword evidence="4" id="KW-0633">Potassium transport</keyword>
<feature type="region of interest" description="Disordered" evidence="14">
    <location>
        <begin position="145"/>
        <end position="168"/>
    </location>
</feature>
<feature type="domain" description="Cyclic nucleotide-binding" evidence="16">
    <location>
        <begin position="640"/>
        <end position="740"/>
    </location>
</feature>
<keyword evidence="6" id="KW-0631">Potassium channel</keyword>
<keyword evidence="8" id="KW-0630">Potassium</keyword>
<dbReference type="InterPro" id="IPR050818">
    <property type="entry name" value="KCNH_animal-type"/>
</dbReference>
<dbReference type="SUPFAM" id="SSF51206">
    <property type="entry name" value="cAMP-binding domain-like"/>
    <property type="match status" value="1"/>
</dbReference>
<dbReference type="SMART" id="SM00100">
    <property type="entry name" value="cNMP"/>
    <property type="match status" value="1"/>
</dbReference>
<dbReference type="OrthoDB" id="432483at2759"/>
<evidence type="ECO:0000256" key="14">
    <source>
        <dbReference type="SAM" id="MobiDB-lite"/>
    </source>
</evidence>
<dbReference type="Gene3D" id="1.10.1200.260">
    <property type="match status" value="1"/>
</dbReference>
<feature type="compositionally biased region" description="Basic and acidic residues" evidence="14">
    <location>
        <begin position="9"/>
        <end position="19"/>
    </location>
</feature>
<feature type="compositionally biased region" description="Low complexity" evidence="14">
    <location>
        <begin position="213"/>
        <end position="226"/>
    </location>
</feature>
<protein>
    <submittedName>
        <fullName evidence="17">Potassium voltage-gated channel subfamily H member 7</fullName>
    </submittedName>
</protein>
<comment type="caution">
    <text evidence="17">The sequence shown here is derived from an EMBL/GenBank/DDBJ whole genome shotgun (WGS) entry which is preliminary data.</text>
</comment>
<sequence length="1069" mass="118670">MYILNFEDLTDKNDEERHNHVSARPQLTLPKLRRNNSRRSNKGSPSPSDFGGTYSIASSGELPLSDSSQRGESIHLDTFSGAFNPNMLSVSAQQFPPGSRRTSTTPSVRSGNAREPSASNSRQDAYASSRENTQSPVMMIAHSVSGHSIGGSQHGRHPSHHEVPSQRMLSADATSLYSADRLLHANRLQPSSSHSPRISPATSLVDLKSVYGSNPPESTNNTNPNPGGVLQRLIGGGNNGQDPRHEMNKAESGLGRHGLASVFHLDDDKTQDFVLNPPKVNRFTILHYSPFKAVWDWIILLLVIYTAIVTPYVAAFLLNEEERRAKLNQNPETRGESGGNNRYDDPMTIVDLIVDIMFIVDILINFRTTYVNTNDEVVSDLAKISVHYFKGWFLIDVVAAIPFDLLLFGSQSDETTTLIGLLKTARLLRLVRVARKLDRYSEYGAAVLMLLLATFLLIAHWLCCIWYAIANVEKAYEDGRGWLHQLAEQSKQKYNITDITSGPPLKSKYITSLYFIMSSLTTIGFGNISATTDSEKIFSSCVMMVGSLMYASIFGNVSAIIQRLYSGTARYHTQMAQVKEFIRFHQIPNPLRQRLEEYFQHAWSYTNGINMNEVLKGFPECLQGDICLHLNRQLLENNPAFRDATPGCLRALSVRFHTTHVPPGDTLVHRGDVLNALYFVSRGSLEVIKEDVVEAILGKDDVFGENPCIYTTIGKSSSTVRALSYCDLHKIWRDDILTILDSYPEFHDHLSKNLELTVCLRDELLSAQVSSVRLPRGAQHISSSDENEDELSKEPSRRRATMRMFKKRTPLSTPGQAADPLAVRSESSSPNDFDMVLPSGRPDAPFGHGILEFTPYLAGQDVTPINLNFDRTPRRSTLGDMLTSVKRSFTDLALSSNRQTDTNEQVPLLQAGQVITQGFLHEQRLSITAAADLPKPMTSRRAPPLSTHKSRVSTDDMRGSIADSRYDDLNRRIEKMEDRIVREMAELRQLMLAKLQTGDASQQTAAPIASSETLASLTAAEFYRYSRQSSRSTGGSGSRASTTTASSTMSDTTPTNGDRRPPPPAQPPA</sequence>
<keyword evidence="13" id="KW-0175">Coiled coil</keyword>
<feature type="region of interest" description="Disordered" evidence="14">
    <location>
        <begin position="935"/>
        <end position="956"/>
    </location>
</feature>
<evidence type="ECO:0000256" key="3">
    <source>
        <dbReference type="ARBA" id="ARBA00022475"/>
    </source>
</evidence>
<keyword evidence="3" id="KW-1003">Cell membrane</keyword>
<comment type="subcellular location">
    <subcellularLocation>
        <location evidence="1">Cell membrane</location>
        <topology evidence="1">Multi-pass membrane protein</topology>
    </subcellularLocation>
</comment>
<dbReference type="InterPro" id="IPR018490">
    <property type="entry name" value="cNMP-bd_dom_sf"/>
</dbReference>
<keyword evidence="12" id="KW-0407">Ion channel</keyword>
<dbReference type="CDD" id="cd00038">
    <property type="entry name" value="CAP_ED"/>
    <property type="match status" value="1"/>
</dbReference>
<organism evidence="17 18">
    <name type="scientific">Hypsibius exemplaris</name>
    <name type="common">Freshwater tardigrade</name>
    <dbReference type="NCBI Taxonomy" id="2072580"/>
    <lineage>
        <taxon>Eukaryota</taxon>
        <taxon>Metazoa</taxon>
        <taxon>Ecdysozoa</taxon>
        <taxon>Tardigrada</taxon>
        <taxon>Eutardigrada</taxon>
        <taxon>Parachela</taxon>
        <taxon>Hypsibioidea</taxon>
        <taxon>Hypsibiidae</taxon>
        <taxon>Hypsibius</taxon>
    </lineage>
</organism>
<dbReference type="InterPro" id="IPR003967">
    <property type="entry name" value="K_chnl_volt-dep_ERG"/>
</dbReference>
<feature type="region of interest" description="Disordered" evidence="14">
    <location>
        <begin position="88"/>
        <end position="133"/>
    </location>
</feature>
<dbReference type="GO" id="GO:0005242">
    <property type="term" value="F:inward rectifier potassium channel activity"/>
    <property type="evidence" value="ECO:0007669"/>
    <property type="project" value="TreeGrafter"/>
</dbReference>
<keyword evidence="9 15" id="KW-1133">Transmembrane helix</keyword>
<gene>
    <name evidence="17" type="ORF">BV898_12617</name>
</gene>
<evidence type="ECO:0000256" key="10">
    <source>
        <dbReference type="ARBA" id="ARBA00023065"/>
    </source>
</evidence>
<evidence type="ECO:0000256" key="4">
    <source>
        <dbReference type="ARBA" id="ARBA00022538"/>
    </source>
</evidence>
<keyword evidence="18" id="KW-1185">Reference proteome</keyword>
<evidence type="ECO:0000313" key="18">
    <source>
        <dbReference type="Proteomes" id="UP000192578"/>
    </source>
</evidence>
<dbReference type="PANTHER" id="PTHR10217:SF548">
    <property type="entry name" value="GH12235P"/>
    <property type="match status" value="1"/>
</dbReference>
<evidence type="ECO:0000256" key="12">
    <source>
        <dbReference type="ARBA" id="ARBA00023303"/>
    </source>
</evidence>
<keyword evidence="7" id="KW-0851">Voltage-gated channel</keyword>
<accession>A0A1W0WDB8</accession>
<dbReference type="Gene3D" id="2.60.120.10">
    <property type="entry name" value="Jelly Rolls"/>
    <property type="match status" value="1"/>
</dbReference>
<feature type="compositionally biased region" description="Low complexity" evidence="14">
    <location>
        <begin position="96"/>
        <end position="111"/>
    </location>
</feature>
<dbReference type="PRINTS" id="PR01463">
    <property type="entry name" value="EAGCHANLFMLY"/>
</dbReference>
<feature type="region of interest" description="Disordered" evidence="14">
    <location>
        <begin position="1026"/>
        <end position="1069"/>
    </location>
</feature>
<evidence type="ECO:0000256" key="6">
    <source>
        <dbReference type="ARBA" id="ARBA00022826"/>
    </source>
</evidence>
<keyword evidence="10" id="KW-0406">Ion transport</keyword>
<dbReference type="GO" id="GO:0005886">
    <property type="term" value="C:plasma membrane"/>
    <property type="evidence" value="ECO:0007669"/>
    <property type="project" value="UniProtKB-SubCell"/>
</dbReference>
<evidence type="ECO:0000256" key="8">
    <source>
        <dbReference type="ARBA" id="ARBA00022958"/>
    </source>
</evidence>
<feature type="transmembrane region" description="Helical" evidence="15">
    <location>
        <begin position="509"/>
        <end position="530"/>
    </location>
</feature>
<feature type="transmembrane region" description="Helical" evidence="15">
    <location>
        <begin position="537"/>
        <end position="561"/>
    </location>
</feature>
<dbReference type="InterPro" id="IPR005821">
    <property type="entry name" value="Ion_trans_dom"/>
</dbReference>
<dbReference type="AlphaFoldDB" id="A0A1W0WDB8"/>
<dbReference type="FunFam" id="2.60.120.10:FF:000107">
    <property type="entry name" value="Potassium voltage-gated channel unc-103"/>
    <property type="match status" value="1"/>
</dbReference>
<feature type="compositionally biased region" description="Low complexity" evidence="14">
    <location>
        <begin position="1026"/>
        <end position="1055"/>
    </location>
</feature>
<evidence type="ECO:0000256" key="13">
    <source>
        <dbReference type="SAM" id="Coils"/>
    </source>
</evidence>
<proteinExistence type="predicted"/>
<dbReference type="Gene3D" id="1.10.287.70">
    <property type="match status" value="1"/>
</dbReference>